<accession>A0A317EUP8</accession>
<dbReference type="Proteomes" id="UP000245391">
    <property type="component" value="Unassembled WGS sequence"/>
</dbReference>
<evidence type="ECO:0000256" key="4">
    <source>
        <dbReference type="ARBA" id="ARBA00022960"/>
    </source>
</evidence>
<evidence type="ECO:0000256" key="3">
    <source>
        <dbReference type="ARBA" id="ARBA00022679"/>
    </source>
</evidence>
<dbReference type="PROSITE" id="PS52029">
    <property type="entry name" value="LD_TPASE"/>
    <property type="match status" value="1"/>
</dbReference>
<comment type="caution">
    <text evidence="9">The sequence shown here is derived from an EMBL/GenBank/DDBJ whole genome shotgun (WGS) entry which is preliminary data.</text>
</comment>
<feature type="active site" description="Nucleophile" evidence="7">
    <location>
        <position position="423"/>
    </location>
</feature>
<evidence type="ECO:0000256" key="6">
    <source>
        <dbReference type="ARBA" id="ARBA00023316"/>
    </source>
</evidence>
<keyword evidence="4 7" id="KW-0133">Cell shape</keyword>
<evidence type="ECO:0000256" key="5">
    <source>
        <dbReference type="ARBA" id="ARBA00022984"/>
    </source>
</evidence>
<protein>
    <submittedName>
        <fullName evidence="9">L,D-transpeptidase</fullName>
    </submittedName>
</protein>
<evidence type="ECO:0000313" key="9">
    <source>
        <dbReference type="EMBL" id="PWS30444.1"/>
    </source>
</evidence>
<dbReference type="GO" id="GO:0071555">
    <property type="term" value="P:cell wall organization"/>
    <property type="evidence" value="ECO:0007669"/>
    <property type="project" value="UniProtKB-UniRule"/>
</dbReference>
<dbReference type="SUPFAM" id="SSF141523">
    <property type="entry name" value="L,D-transpeptidase catalytic domain-like"/>
    <property type="match status" value="1"/>
</dbReference>
<dbReference type="GO" id="GO:0009252">
    <property type="term" value="P:peptidoglycan biosynthetic process"/>
    <property type="evidence" value="ECO:0007669"/>
    <property type="project" value="UniProtKB-UniPathway"/>
</dbReference>
<reference evidence="10" key="1">
    <citation type="submission" date="2018-05" db="EMBL/GenBank/DDBJ databases">
        <title>Pedobacter paludis sp. nov., isolated from wetland soil.</title>
        <authorList>
            <person name="Zhang Y."/>
        </authorList>
    </citation>
    <scope>NUCLEOTIDE SEQUENCE [LARGE SCALE GENOMIC DNA]</scope>
    <source>
        <strain evidence="10">R-8</strain>
    </source>
</reference>
<evidence type="ECO:0000259" key="8">
    <source>
        <dbReference type="PROSITE" id="PS52029"/>
    </source>
</evidence>
<dbReference type="PANTHER" id="PTHR41533:SF2">
    <property type="entry name" value="BLR7131 PROTEIN"/>
    <property type="match status" value="1"/>
</dbReference>
<dbReference type="InterPro" id="IPR038063">
    <property type="entry name" value="Transpep_catalytic_dom"/>
</dbReference>
<sequence>MIQIIIYKADSWEFYHIRQFIMKTQNFYFLKNMLRRKIISCALLCGFSASVAASAPSVKNTDHSKPEIARADSTYVKIALSHISPQLNYPKLVEQFYKNRRFSIIWVKPDTVKSEIYRSMLLMDCVLQFGLNRDDFHPGKLTYDLLKPLVQARSNPQEKGNFDVYLTDALITLVIHLHYGKFNPVYTSEVLEGGKQSGFDPVAHLTGALCARDFMEAVVSAQPKMQMYRLLQDYLHLVKGQYIDDCYEFPEGDARKMAINMERMRWINSGEDYYIHINIPSYSLKLLRGDSIILFKTVVGKPSTPTPELESQVNYMTTAPEWKVPQKIFAKELLPKALRDSSYLNNNHYGIYDLKGNYIAITRNKLQEISAHPGLYLARQSPGCDNALGKIVFRFPNRFDIYLHDTPEQKLFKKESRSFSHGCVRVQNADRLARLLLEYDGPAGRIPKMNESLEKMQRRNFALTRPVPIKITYITCEIDDGMFRSYPDIYNRDAALEEMMFPSKVQLAGTRK</sequence>
<keyword evidence="3" id="KW-0808">Transferase</keyword>
<dbReference type="CDD" id="cd16913">
    <property type="entry name" value="YkuD_like"/>
    <property type="match status" value="1"/>
</dbReference>
<dbReference type="GO" id="GO:0004180">
    <property type="term" value="F:carboxypeptidase activity"/>
    <property type="evidence" value="ECO:0007669"/>
    <property type="project" value="UniProtKB-ARBA"/>
</dbReference>
<dbReference type="GO" id="GO:0016740">
    <property type="term" value="F:transferase activity"/>
    <property type="evidence" value="ECO:0007669"/>
    <property type="project" value="UniProtKB-KW"/>
</dbReference>
<feature type="active site" description="Proton donor/acceptor" evidence="7">
    <location>
        <position position="404"/>
    </location>
</feature>
<evidence type="ECO:0000256" key="7">
    <source>
        <dbReference type="PROSITE-ProRule" id="PRU01373"/>
    </source>
</evidence>
<dbReference type="PANTHER" id="PTHR41533">
    <property type="entry name" value="L,D-TRANSPEPTIDASE HI_1667-RELATED"/>
    <property type="match status" value="1"/>
</dbReference>
<comment type="pathway">
    <text evidence="1 7">Cell wall biogenesis; peptidoglycan biosynthesis.</text>
</comment>
<dbReference type="Gene3D" id="2.40.440.10">
    <property type="entry name" value="L,D-transpeptidase catalytic domain-like"/>
    <property type="match status" value="1"/>
</dbReference>
<evidence type="ECO:0000313" key="10">
    <source>
        <dbReference type="Proteomes" id="UP000245391"/>
    </source>
</evidence>
<keyword evidence="5 7" id="KW-0573">Peptidoglycan synthesis</keyword>
<name>A0A317EUP8_9SPHI</name>
<gene>
    <name evidence="9" type="ORF">DF947_18660</name>
</gene>
<dbReference type="AlphaFoldDB" id="A0A317EUP8"/>
<dbReference type="Pfam" id="PF03734">
    <property type="entry name" value="YkuD"/>
    <property type="match status" value="1"/>
</dbReference>
<dbReference type="InterPro" id="IPR005490">
    <property type="entry name" value="LD_TPept_cat_dom"/>
</dbReference>
<dbReference type="GO" id="GO:0008360">
    <property type="term" value="P:regulation of cell shape"/>
    <property type="evidence" value="ECO:0007669"/>
    <property type="project" value="UniProtKB-UniRule"/>
</dbReference>
<dbReference type="InterPro" id="IPR052905">
    <property type="entry name" value="LD-transpeptidase_YkuD-like"/>
</dbReference>
<comment type="similarity">
    <text evidence="2">Belongs to the YkuD family.</text>
</comment>
<dbReference type="EMBL" id="QGNY01000007">
    <property type="protein sequence ID" value="PWS30444.1"/>
    <property type="molecule type" value="Genomic_DNA"/>
</dbReference>
<keyword evidence="10" id="KW-1185">Reference proteome</keyword>
<feature type="domain" description="L,D-TPase catalytic" evidence="8">
    <location>
        <begin position="273"/>
        <end position="447"/>
    </location>
</feature>
<evidence type="ECO:0000256" key="1">
    <source>
        <dbReference type="ARBA" id="ARBA00004752"/>
    </source>
</evidence>
<organism evidence="9 10">
    <name type="scientific">Pedobacter paludis</name>
    <dbReference type="NCBI Taxonomy" id="2203212"/>
    <lineage>
        <taxon>Bacteria</taxon>
        <taxon>Pseudomonadati</taxon>
        <taxon>Bacteroidota</taxon>
        <taxon>Sphingobacteriia</taxon>
        <taxon>Sphingobacteriales</taxon>
        <taxon>Sphingobacteriaceae</taxon>
        <taxon>Pedobacter</taxon>
    </lineage>
</organism>
<dbReference type="UniPathway" id="UPA00219"/>
<keyword evidence="6 7" id="KW-0961">Cell wall biogenesis/degradation</keyword>
<dbReference type="Pfam" id="PF20142">
    <property type="entry name" value="Scaffold"/>
    <property type="match status" value="1"/>
</dbReference>
<proteinExistence type="inferred from homology"/>
<dbReference type="InterPro" id="IPR045380">
    <property type="entry name" value="LD_TPept_scaffold_dom"/>
</dbReference>
<evidence type="ECO:0000256" key="2">
    <source>
        <dbReference type="ARBA" id="ARBA00005992"/>
    </source>
</evidence>